<evidence type="ECO:0000313" key="4">
    <source>
        <dbReference type="Proteomes" id="UP000662770"/>
    </source>
</evidence>
<dbReference type="Gene3D" id="1.10.443.10">
    <property type="entry name" value="Intergrase catalytic core"/>
    <property type="match status" value="1"/>
</dbReference>
<evidence type="ECO:0000256" key="1">
    <source>
        <dbReference type="ARBA" id="ARBA00023172"/>
    </source>
</evidence>
<proteinExistence type="predicted"/>
<dbReference type="Pfam" id="PF00589">
    <property type="entry name" value="Phage_integrase"/>
    <property type="match status" value="1"/>
</dbReference>
<dbReference type="RefSeq" id="WP_207354975.1">
    <property type="nucleotide sequence ID" value="NZ_CP071503.1"/>
</dbReference>
<dbReference type="InterPro" id="IPR011010">
    <property type="entry name" value="DNA_brk_join_enz"/>
</dbReference>
<feature type="domain" description="Tyr recombinase" evidence="2">
    <location>
        <begin position="7"/>
        <end position="170"/>
    </location>
</feature>
<gene>
    <name evidence="3" type="ORF">JYB87_00465</name>
</gene>
<dbReference type="EMBL" id="CP071503">
    <property type="protein sequence ID" value="QSX33764.1"/>
    <property type="molecule type" value="Genomic_DNA"/>
</dbReference>
<sequence length="170" mass="19015">MTMIIPKPEKTISESQVNMLIEHTTELHYKVLFQLLFLTGLRLEDAINLEICSDSTTSVPKVSFRDRMGRTHTVVLPKEIFGRLNDYCVTHGSPDHYFPEHIATRVEATKVFNIAAKEIGLSQSFTLHSLRESAMLSKVQAGATAESIFEATGHTPITLSSYYPSKSSQL</sequence>
<dbReference type="SUPFAM" id="SSF56349">
    <property type="entry name" value="DNA breaking-rejoining enzymes"/>
    <property type="match status" value="1"/>
</dbReference>
<dbReference type="Proteomes" id="UP000662770">
    <property type="component" value="Chromosome"/>
</dbReference>
<evidence type="ECO:0000259" key="2">
    <source>
        <dbReference type="PROSITE" id="PS51898"/>
    </source>
</evidence>
<protein>
    <submittedName>
        <fullName evidence="3">Tyrosine-type recombinase/integrase</fullName>
    </submittedName>
</protein>
<accession>A0ABX7QQM6</accession>
<dbReference type="InterPro" id="IPR013762">
    <property type="entry name" value="Integrase-like_cat_sf"/>
</dbReference>
<dbReference type="PROSITE" id="PS51898">
    <property type="entry name" value="TYR_RECOMBINASE"/>
    <property type="match status" value="1"/>
</dbReference>
<name>A0ABX7QQM6_9GAMM</name>
<keyword evidence="4" id="KW-1185">Reference proteome</keyword>
<dbReference type="InterPro" id="IPR002104">
    <property type="entry name" value="Integrase_catalytic"/>
</dbReference>
<evidence type="ECO:0000313" key="3">
    <source>
        <dbReference type="EMBL" id="QSX33764.1"/>
    </source>
</evidence>
<organism evidence="3 4">
    <name type="scientific">Shewanella avicenniae</name>
    <dbReference type="NCBI Taxonomy" id="2814294"/>
    <lineage>
        <taxon>Bacteria</taxon>
        <taxon>Pseudomonadati</taxon>
        <taxon>Pseudomonadota</taxon>
        <taxon>Gammaproteobacteria</taxon>
        <taxon>Alteromonadales</taxon>
        <taxon>Shewanellaceae</taxon>
        <taxon>Shewanella</taxon>
    </lineage>
</organism>
<reference evidence="3 4" key="1">
    <citation type="submission" date="2021-03" db="EMBL/GenBank/DDBJ databases">
        <title>Novel species identification of genus Shewanella.</title>
        <authorList>
            <person name="Liu G."/>
            <person name="Zhang Q."/>
        </authorList>
    </citation>
    <scope>NUCLEOTIDE SEQUENCE [LARGE SCALE GENOMIC DNA]</scope>
    <source>
        <strain evidence="3 4">FJAT-51800</strain>
    </source>
</reference>
<keyword evidence="1" id="KW-0233">DNA recombination</keyword>